<dbReference type="CDD" id="cd05560">
    <property type="entry name" value="Xcc1710_like"/>
    <property type="match status" value="1"/>
</dbReference>
<keyword evidence="2" id="KW-1185">Reference proteome</keyword>
<dbReference type="RefSeq" id="WP_054285422.1">
    <property type="nucleotide sequence ID" value="NZ_CYHA01000005.1"/>
</dbReference>
<dbReference type="STRING" id="375574.GCA_001418035_02088"/>
<organism evidence="1 2">
    <name type="scientific">Gulbenkiania indica</name>
    <dbReference type="NCBI Taxonomy" id="375574"/>
    <lineage>
        <taxon>Bacteria</taxon>
        <taxon>Pseudomonadati</taxon>
        <taxon>Pseudomonadota</taxon>
        <taxon>Betaproteobacteria</taxon>
        <taxon>Neisseriales</taxon>
        <taxon>Chromobacteriaceae</taxon>
        <taxon>Gulbenkiania</taxon>
    </lineage>
</organism>
<dbReference type="EMBL" id="CYHA01000005">
    <property type="protein sequence ID" value="CUA85204.1"/>
    <property type="molecule type" value="Genomic_DNA"/>
</dbReference>
<dbReference type="Gene3D" id="3.40.1230.10">
    <property type="entry name" value="MTH938-like"/>
    <property type="match status" value="1"/>
</dbReference>
<dbReference type="OrthoDB" id="9800373at2"/>
<dbReference type="SUPFAM" id="SSF64076">
    <property type="entry name" value="MTH938-like"/>
    <property type="match status" value="1"/>
</dbReference>
<dbReference type="InterPro" id="IPR036748">
    <property type="entry name" value="MTH938-like_sf"/>
</dbReference>
<proteinExistence type="predicted"/>
<gene>
    <name evidence="1" type="ORF">Ga0061063_2303</name>
</gene>
<protein>
    <submittedName>
        <fullName evidence="1">Uncharacterized conserved protein, contains Mth938-like domain</fullName>
    </submittedName>
</protein>
<name>A0A0K6H397_9NEIS</name>
<dbReference type="InterPro" id="IPR007523">
    <property type="entry name" value="NDUFAF3/AAMDC"/>
</dbReference>
<reference evidence="2" key="1">
    <citation type="submission" date="2015-08" db="EMBL/GenBank/DDBJ databases">
        <authorList>
            <person name="Varghese N."/>
        </authorList>
    </citation>
    <scope>NUCLEOTIDE SEQUENCE [LARGE SCALE GENOMIC DNA]</scope>
    <source>
        <strain evidence="2">DSM 17901</strain>
    </source>
</reference>
<dbReference type="PANTHER" id="PTHR21192">
    <property type="entry name" value="NUCLEAR PROTEIN E3-3"/>
    <property type="match status" value="1"/>
</dbReference>
<dbReference type="AlphaFoldDB" id="A0A0K6H397"/>
<dbReference type="Proteomes" id="UP000243535">
    <property type="component" value="Unassembled WGS sequence"/>
</dbReference>
<evidence type="ECO:0000313" key="2">
    <source>
        <dbReference type="Proteomes" id="UP000243535"/>
    </source>
</evidence>
<dbReference type="Pfam" id="PF04430">
    <property type="entry name" value="DUF498"/>
    <property type="match status" value="1"/>
</dbReference>
<sequence length="121" mass="13151">MKLHQSQNQGNNLFTGYGDGHVLINRERHDGNLIVSPDRVAPWAAEDFAGLTAEHFAAALDFEPELVLFGSGASLRFPHPKLTADLARARIGVEAMDTAAACRTYNILLAEGRRVVALLLV</sequence>
<evidence type="ECO:0000313" key="1">
    <source>
        <dbReference type="EMBL" id="CUA85204.1"/>
    </source>
</evidence>
<dbReference type="PANTHER" id="PTHR21192:SF2">
    <property type="entry name" value="NADH DEHYDROGENASE [UBIQUINONE] 1 ALPHA SUBCOMPLEX ASSEMBLY FACTOR 3"/>
    <property type="match status" value="1"/>
</dbReference>
<accession>A0A0K6H397</accession>